<feature type="binding site" evidence="7">
    <location>
        <position position="245"/>
    </location>
    <ligand>
        <name>substrate</name>
    </ligand>
</feature>
<dbReference type="Gene3D" id="3.40.50.720">
    <property type="entry name" value="NAD(P)-binding Rossmann-like Domain"/>
    <property type="match status" value="1"/>
</dbReference>
<dbReference type="InterPro" id="IPR036291">
    <property type="entry name" value="NAD(P)-bd_dom_sf"/>
</dbReference>
<dbReference type="RefSeq" id="WP_188881372.1">
    <property type="nucleotide sequence ID" value="NZ_BMOY01000009.1"/>
</dbReference>
<organism evidence="10 11">
    <name type="scientific">Alicyclobacillus cellulosilyticus</name>
    <dbReference type="NCBI Taxonomy" id="1003997"/>
    <lineage>
        <taxon>Bacteria</taxon>
        <taxon>Bacillati</taxon>
        <taxon>Bacillota</taxon>
        <taxon>Bacilli</taxon>
        <taxon>Bacillales</taxon>
        <taxon>Alicyclobacillaceae</taxon>
        <taxon>Alicyclobacillus</taxon>
    </lineage>
</organism>
<reference evidence="10" key="2">
    <citation type="submission" date="2020-09" db="EMBL/GenBank/DDBJ databases">
        <authorList>
            <person name="Sun Q."/>
            <person name="Ohkuma M."/>
        </authorList>
    </citation>
    <scope>NUCLEOTIDE SEQUENCE</scope>
    <source>
        <strain evidence="10">JCM 18487</strain>
    </source>
</reference>
<dbReference type="PANTHER" id="PTHR23429:SF0">
    <property type="entry name" value="GLUCOSE-6-PHOSPHATE 1-DEHYDROGENASE"/>
    <property type="match status" value="1"/>
</dbReference>
<keyword evidence="6 7" id="KW-0119">Carbohydrate metabolism</keyword>
<dbReference type="Proteomes" id="UP000637695">
    <property type="component" value="Unassembled WGS sequence"/>
</dbReference>
<evidence type="ECO:0000256" key="6">
    <source>
        <dbReference type="ARBA" id="ARBA00023277"/>
    </source>
</evidence>
<comment type="function">
    <text evidence="7">Catalyzes the oxidation of glucose 6-phosphate to 6-phosphogluconolactone.</text>
</comment>
<comment type="catalytic activity">
    <reaction evidence="7">
        <text>D-glucose 6-phosphate + NADP(+) = 6-phospho-D-glucono-1,5-lactone + NADPH + H(+)</text>
        <dbReference type="Rhea" id="RHEA:15841"/>
        <dbReference type="ChEBI" id="CHEBI:15378"/>
        <dbReference type="ChEBI" id="CHEBI:57783"/>
        <dbReference type="ChEBI" id="CHEBI:57955"/>
        <dbReference type="ChEBI" id="CHEBI:58349"/>
        <dbReference type="ChEBI" id="CHEBI:61548"/>
        <dbReference type="EC" id="1.1.1.49"/>
    </reaction>
</comment>
<dbReference type="SUPFAM" id="SSF55347">
    <property type="entry name" value="Glyceraldehyde-3-phosphate dehydrogenase-like, C-terminal domain"/>
    <property type="match status" value="1"/>
</dbReference>
<feature type="binding site" evidence="7">
    <location>
        <position position="226"/>
    </location>
    <ligand>
        <name>substrate</name>
    </ligand>
</feature>
<dbReference type="Gene3D" id="3.30.360.10">
    <property type="entry name" value="Dihydrodipicolinate Reductase, domain 2"/>
    <property type="match status" value="1"/>
</dbReference>
<accession>A0A917K887</accession>
<dbReference type="GO" id="GO:0006006">
    <property type="term" value="P:glucose metabolic process"/>
    <property type="evidence" value="ECO:0007669"/>
    <property type="project" value="UniProtKB-KW"/>
</dbReference>
<keyword evidence="5 7" id="KW-0560">Oxidoreductase</keyword>
<feature type="binding site" evidence="7">
    <location>
        <begin position="95"/>
        <end position="96"/>
    </location>
    <ligand>
        <name>NADP(+)</name>
        <dbReference type="ChEBI" id="CHEBI:58349"/>
    </ligand>
</feature>
<dbReference type="AlphaFoldDB" id="A0A917K887"/>
<feature type="active site" description="Proton acceptor" evidence="7">
    <location>
        <position position="250"/>
    </location>
</feature>
<dbReference type="NCBIfam" id="TIGR00871">
    <property type="entry name" value="zwf"/>
    <property type="match status" value="1"/>
</dbReference>
<dbReference type="GO" id="GO:0009051">
    <property type="term" value="P:pentose-phosphate shunt, oxidative branch"/>
    <property type="evidence" value="ECO:0007669"/>
    <property type="project" value="TreeGrafter"/>
</dbReference>
<dbReference type="PROSITE" id="PS00069">
    <property type="entry name" value="G6P_DEHYDROGENASE"/>
    <property type="match status" value="1"/>
</dbReference>
<dbReference type="EC" id="1.1.1.49" evidence="7"/>
<evidence type="ECO:0000259" key="8">
    <source>
        <dbReference type="Pfam" id="PF00479"/>
    </source>
</evidence>
<feature type="binding site" evidence="7">
    <location>
        <position position="350"/>
    </location>
    <ligand>
        <name>substrate</name>
    </ligand>
</feature>
<evidence type="ECO:0000256" key="1">
    <source>
        <dbReference type="ARBA" id="ARBA00004937"/>
    </source>
</evidence>
<evidence type="ECO:0000256" key="2">
    <source>
        <dbReference type="ARBA" id="ARBA00009975"/>
    </source>
</evidence>
<dbReference type="Pfam" id="PF02781">
    <property type="entry name" value="G6PD_C"/>
    <property type="match status" value="1"/>
</dbReference>
<evidence type="ECO:0000256" key="3">
    <source>
        <dbReference type="ARBA" id="ARBA00022526"/>
    </source>
</evidence>
<dbReference type="SUPFAM" id="SSF51735">
    <property type="entry name" value="NAD(P)-binding Rossmann-fold domains"/>
    <property type="match status" value="1"/>
</dbReference>
<evidence type="ECO:0000256" key="4">
    <source>
        <dbReference type="ARBA" id="ARBA00022857"/>
    </source>
</evidence>
<evidence type="ECO:0000256" key="7">
    <source>
        <dbReference type="HAMAP-Rule" id="MF_00966"/>
    </source>
</evidence>
<dbReference type="Pfam" id="PF00479">
    <property type="entry name" value="G6PD_N"/>
    <property type="match status" value="1"/>
</dbReference>
<name>A0A917K887_9BACL</name>
<gene>
    <name evidence="7 10" type="primary">zwf</name>
    <name evidence="10" type="ORF">GCM10010885_08720</name>
</gene>
<feature type="binding site" evidence="7">
    <location>
        <position position="192"/>
    </location>
    <ligand>
        <name>substrate</name>
    </ligand>
</feature>
<evidence type="ECO:0000259" key="9">
    <source>
        <dbReference type="Pfam" id="PF02781"/>
    </source>
</evidence>
<feature type="binding site" evidence="7">
    <location>
        <position position="355"/>
    </location>
    <ligand>
        <name>substrate</name>
    </ligand>
</feature>
<dbReference type="PANTHER" id="PTHR23429">
    <property type="entry name" value="GLUCOSE-6-PHOSPHATE 1-DEHYDROGENASE G6PD"/>
    <property type="match status" value="1"/>
</dbReference>
<dbReference type="PIRSF" id="PIRSF000110">
    <property type="entry name" value="G6PD"/>
    <property type="match status" value="1"/>
</dbReference>
<dbReference type="GO" id="GO:0050661">
    <property type="term" value="F:NADP binding"/>
    <property type="evidence" value="ECO:0007669"/>
    <property type="project" value="UniProtKB-UniRule"/>
</dbReference>
<protein>
    <recommendedName>
        <fullName evidence="7">Glucose-6-phosphate 1-dehydrogenase</fullName>
        <shortName evidence="7">G6PD</shortName>
        <ecNumber evidence="7">1.1.1.49</ecNumber>
    </recommendedName>
</protein>
<proteinExistence type="inferred from homology"/>
<evidence type="ECO:0000256" key="5">
    <source>
        <dbReference type="ARBA" id="ARBA00023002"/>
    </source>
</evidence>
<dbReference type="InterPro" id="IPR022675">
    <property type="entry name" value="G6P_DH_C"/>
</dbReference>
<dbReference type="GO" id="GO:0005829">
    <property type="term" value="C:cytosol"/>
    <property type="evidence" value="ECO:0007669"/>
    <property type="project" value="TreeGrafter"/>
</dbReference>
<dbReference type="EMBL" id="BMOY01000009">
    <property type="protein sequence ID" value="GGJ01757.1"/>
    <property type="molecule type" value="Genomic_DNA"/>
</dbReference>
<dbReference type="InterPro" id="IPR001282">
    <property type="entry name" value="G6P_DH"/>
</dbReference>
<feature type="binding site" evidence="7">
    <location>
        <begin position="19"/>
        <end position="26"/>
    </location>
    <ligand>
        <name>NADP(+)</name>
        <dbReference type="ChEBI" id="CHEBI:58349"/>
    </ligand>
</feature>
<feature type="binding site" evidence="7">
    <location>
        <position position="188"/>
    </location>
    <ligand>
        <name>substrate</name>
    </ligand>
</feature>
<comment type="pathway">
    <text evidence="1 7">Carbohydrate degradation; pentose phosphate pathway; D-ribulose 5-phosphate from D-glucose 6-phosphate (oxidative stage): step 1/3.</text>
</comment>
<dbReference type="PRINTS" id="PR00079">
    <property type="entry name" value="G6PDHDRGNASE"/>
</dbReference>
<dbReference type="GO" id="GO:0004345">
    <property type="term" value="F:glucose-6-phosphate dehydrogenase activity"/>
    <property type="evidence" value="ECO:0007669"/>
    <property type="project" value="UniProtKB-UniRule"/>
</dbReference>
<sequence>MLWEETTSTLSPFTFVLFGATGDLAKRKLLPAFFNLYHNGKLPPSFAVIGVARRKLDDESFRAALEEAVRAHARYQVHDINWRDFARHFYYCSVDVTQLADFERLYQRVRELEESGIGTGNRMFYLAMAPERFGETAHRLQAAGFTQTKGWKRLIIEKPFGEDYGSAQRLNEEVTQVFREEEIFRIDHYLGKEMVQNIEVIRFANSLFEPLWNNRCIANVQITSSETVGVEERAAYYDKAGALRDMFQNHMLQMVTMIAMEPPSRLMTEAIRDEKVKVLQSLRPYGRAEVRQHIVRGQYGEGEIQGKAVPAYRDEPNVAPGSRTETFIAARLYIDNFRWAGVPFYVRTGKRMAAKATEIVIQFRDMPRHLYFNQDGTLGPNLLVIRVQPQEGMYLQFNVKRPGTEGGVIPVAMEFSHSGSESPEAYERLLHDALRGDSTFFTRWDEVALAWKFVDPIAEAFANDPDLPLATYRAGSWGPEAAEALTAADGFRWWPIGADAPVADAARARLGQPVARNGRDGRAHLV</sequence>
<keyword evidence="4 7" id="KW-0521">NADP</keyword>
<dbReference type="InterPro" id="IPR022674">
    <property type="entry name" value="G6P_DH_NAD-bd"/>
</dbReference>
<evidence type="ECO:0000313" key="11">
    <source>
        <dbReference type="Proteomes" id="UP000637695"/>
    </source>
</evidence>
<dbReference type="InterPro" id="IPR019796">
    <property type="entry name" value="G6P_DH_AS"/>
</dbReference>
<feature type="domain" description="Glucose-6-phosphate dehydrogenase C-terminal" evidence="9">
    <location>
        <begin position="200"/>
        <end position="494"/>
    </location>
</feature>
<evidence type="ECO:0000313" key="10">
    <source>
        <dbReference type="EMBL" id="GGJ01757.1"/>
    </source>
</evidence>
<reference evidence="10" key="1">
    <citation type="journal article" date="2014" name="Int. J. Syst. Evol. Microbiol.">
        <title>Complete genome sequence of Corynebacterium casei LMG S-19264T (=DSM 44701T), isolated from a smear-ripened cheese.</title>
        <authorList>
            <consortium name="US DOE Joint Genome Institute (JGI-PGF)"/>
            <person name="Walter F."/>
            <person name="Albersmeier A."/>
            <person name="Kalinowski J."/>
            <person name="Ruckert C."/>
        </authorList>
    </citation>
    <scope>NUCLEOTIDE SEQUENCE</scope>
    <source>
        <strain evidence="10">JCM 18487</strain>
    </source>
</reference>
<keyword evidence="3 7" id="KW-0313">Glucose metabolism</keyword>
<feature type="binding site" evidence="7">
    <location>
        <position position="158"/>
    </location>
    <ligand>
        <name>NADP(+)</name>
        <dbReference type="ChEBI" id="CHEBI:58349"/>
    </ligand>
</feature>
<keyword evidence="11" id="KW-1185">Reference proteome</keyword>
<feature type="domain" description="Glucose-6-phosphate dehydrogenase NAD-binding" evidence="8">
    <location>
        <begin position="16"/>
        <end position="197"/>
    </location>
</feature>
<dbReference type="HAMAP" id="MF_00966">
    <property type="entry name" value="G6PD"/>
    <property type="match status" value="1"/>
</dbReference>
<feature type="binding site" evidence="7">
    <location>
        <position position="53"/>
    </location>
    <ligand>
        <name>NADP(+)</name>
        <dbReference type="ChEBI" id="CHEBI:58349"/>
    </ligand>
</feature>
<comment type="similarity">
    <text evidence="2 7">Belongs to the glucose-6-phosphate dehydrogenase family.</text>
</comment>
<comment type="caution">
    <text evidence="10">The sequence shown here is derived from an EMBL/GenBank/DDBJ whole genome shotgun (WGS) entry which is preliminary data.</text>
</comment>